<evidence type="ECO:0000256" key="1">
    <source>
        <dbReference type="ARBA" id="ARBA00023015"/>
    </source>
</evidence>
<keyword evidence="7" id="KW-1185">Reference proteome</keyword>
<dbReference type="Pfam" id="PF00440">
    <property type="entry name" value="TetR_N"/>
    <property type="match status" value="1"/>
</dbReference>
<evidence type="ECO:0000256" key="3">
    <source>
        <dbReference type="ARBA" id="ARBA00023163"/>
    </source>
</evidence>
<organism evidence="6 7">
    <name type="scientific">Mangrovimonas yunxiaonensis</name>
    <dbReference type="NCBI Taxonomy" id="1197477"/>
    <lineage>
        <taxon>Bacteria</taxon>
        <taxon>Pseudomonadati</taxon>
        <taxon>Bacteroidota</taxon>
        <taxon>Flavobacteriia</taxon>
        <taxon>Flavobacteriales</taxon>
        <taxon>Flavobacteriaceae</taxon>
        <taxon>Mangrovimonas</taxon>
    </lineage>
</organism>
<dbReference type="GO" id="GO:0003677">
    <property type="term" value="F:DNA binding"/>
    <property type="evidence" value="ECO:0007669"/>
    <property type="project" value="UniProtKB-UniRule"/>
</dbReference>
<dbReference type="STRING" id="1197477.IA57_06025"/>
<dbReference type="InterPro" id="IPR009057">
    <property type="entry name" value="Homeodomain-like_sf"/>
</dbReference>
<evidence type="ECO:0000313" key="7">
    <source>
        <dbReference type="Proteomes" id="UP000028521"/>
    </source>
</evidence>
<proteinExistence type="predicted"/>
<accession>A0A084TKZ7</accession>
<dbReference type="PANTHER" id="PTHR47506">
    <property type="entry name" value="TRANSCRIPTIONAL REGULATORY PROTEIN"/>
    <property type="match status" value="1"/>
</dbReference>
<dbReference type="InterPro" id="IPR001647">
    <property type="entry name" value="HTH_TetR"/>
</dbReference>
<gene>
    <name evidence="6" type="ORF">IA57_06025</name>
</gene>
<dbReference type="PANTHER" id="PTHR47506:SF6">
    <property type="entry name" value="HTH-TYPE TRANSCRIPTIONAL REPRESSOR NEMR"/>
    <property type="match status" value="1"/>
</dbReference>
<feature type="domain" description="HTH tetR-type" evidence="5">
    <location>
        <begin position="1"/>
        <end position="61"/>
    </location>
</feature>
<evidence type="ECO:0000259" key="5">
    <source>
        <dbReference type="PROSITE" id="PS50977"/>
    </source>
</evidence>
<dbReference type="eggNOG" id="COG1309">
    <property type="taxonomic scope" value="Bacteria"/>
</dbReference>
<reference evidence="7" key="2">
    <citation type="submission" date="2014-07" db="EMBL/GenBank/DDBJ databases">
        <title>Genome sequence of Mangrovimonas yunxiaonensis.</title>
        <authorList>
            <person name="Li Y."/>
            <person name="Zheng T."/>
        </authorList>
    </citation>
    <scope>NUCLEOTIDE SEQUENCE [LARGE SCALE GENOMIC DNA]</scope>
    <source>
        <strain evidence="7">LY01</strain>
    </source>
</reference>
<keyword evidence="1" id="KW-0805">Transcription regulation</keyword>
<evidence type="ECO:0000313" key="6">
    <source>
        <dbReference type="EMBL" id="KFB01383.1"/>
    </source>
</evidence>
<dbReference type="OrthoDB" id="881297at2"/>
<evidence type="ECO:0000256" key="4">
    <source>
        <dbReference type="PROSITE-ProRule" id="PRU00335"/>
    </source>
</evidence>
<dbReference type="EMBL" id="JPFK01000005">
    <property type="protein sequence ID" value="KFB01383.1"/>
    <property type="molecule type" value="Genomic_DNA"/>
</dbReference>
<reference evidence="6 7" key="1">
    <citation type="journal article" date="2014" name="Genome Announc.">
        <title>Draft Genome Sequence of the Algicidal Bacterium Mangrovimonas yunxiaonensis Strain LY01.</title>
        <authorList>
            <person name="Li Y."/>
            <person name="Zhu H."/>
            <person name="Li C."/>
            <person name="Zhang H."/>
            <person name="Chen Z."/>
            <person name="Zheng W."/>
            <person name="Xu H."/>
            <person name="Zheng T."/>
        </authorList>
    </citation>
    <scope>NUCLEOTIDE SEQUENCE [LARGE SCALE GENOMIC DNA]</scope>
    <source>
        <strain evidence="6 7">LY01</strain>
    </source>
</reference>
<keyword evidence="2 4" id="KW-0238">DNA-binding</keyword>
<keyword evidence="3" id="KW-0804">Transcription</keyword>
<feature type="DNA-binding region" description="H-T-H motif" evidence="4">
    <location>
        <begin position="24"/>
        <end position="43"/>
    </location>
</feature>
<name>A0A084TKZ7_9FLAO</name>
<dbReference type="Proteomes" id="UP000028521">
    <property type="component" value="Unassembled WGS sequence"/>
</dbReference>
<dbReference type="PROSITE" id="PS50977">
    <property type="entry name" value="HTH_TETR_2"/>
    <property type="match status" value="1"/>
</dbReference>
<dbReference type="AlphaFoldDB" id="A0A084TKZ7"/>
<comment type="caution">
    <text evidence="6">The sequence shown here is derived from an EMBL/GenBank/DDBJ whole genome shotgun (WGS) entry which is preliminary data.</text>
</comment>
<dbReference type="SUPFAM" id="SSF46689">
    <property type="entry name" value="Homeodomain-like"/>
    <property type="match status" value="1"/>
</dbReference>
<dbReference type="Gene3D" id="1.10.357.10">
    <property type="entry name" value="Tetracycline Repressor, domain 2"/>
    <property type="match status" value="1"/>
</dbReference>
<protein>
    <submittedName>
        <fullName evidence="6">TetR family transcriptional regulator</fullName>
    </submittedName>
</protein>
<evidence type="ECO:0000256" key="2">
    <source>
        <dbReference type="ARBA" id="ARBA00023125"/>
    </source>
</evidence>
<sequence>MTSKRDVLECSVSNFTKFGSKRFTMDELASELGISKKTIYKYFDSKEALVIASVQYLIDDYNQTLEAMLRGQDDPIARIIIMYEKAFERLKYFKPSFIFGLRKYYPTANKVFDDFRDDFVRVRVYNLLKEAQESGILMAGVNLNLFCDLYFKRFEEIAFTNNNLFDIYPSNTLLNHTIIYSLRGITKPSYVFPLAE</sequence>
<dbReference type="RefSeq" id="WP_036120497.1">
    <property type="nucleotide sequence ID" value="NZ_BMET01000001.1"/>
</dbReference>